<name>A0A518KCI0_9BACT</name>
<dbReference type="GO" id="GO:0006508">
    <property type="term" value="P:proteolysis"/>
    <property type="evidence" value="ECO:0007669"/>
    <property type="project" value="UniProtKB-KW"/>
</dbReference>
<keyword evidence="5" id="KW-0732">Signal</keyword>
<evidence type="ECO:0000256" key="1">
    <source>
        <dbReference type="ARBA" id="ARBA00022670"/>
    </source>
</evidence>
<evidence type="ECO:0000256" key="2">
    <source>
        <dbReference type="ARBA" id="ARBA00022723"/>
    </source>
</evidence>
<evidence type="ECO:0000313" key="7">
    <source>
        <dbReference type="EMBL" id="QDV75501.1"/>
    </source>
</evidence>
<sequence length="387" mass="40021" precursor="true">MKPLLRSFASATTLAAVLLVAAAAPAASIVLDYTYAGGSFFSTATANGVKARSSVQAAADYFSTILTDSLPQVSRPSNYISTPPGGGTPLTYSWTWQARFDNPSSGNEVLISNPTIPADEFRVYVGARDLPGSTLGVGGPGDFTSSSGGSLYTPEQQAEIQAISADFSELLNNRSQGAGNFGAWGGMLSFDTTSNWNYDHTISPTGGQNDLYSVALHEIAHALGMGTSNEWNALVSGGKFTGPNAYAANGNSQPSVTGGHWANGTTSTVFGSSTSQEAAMDPTITTGTRKFWTTLDAAGLADIGWDVEAPGLPGDYNSDNLVDAADYTVWRDSVASGGVIGSYAEWSVNYGRSAAASGLAVPEPTTGVLLIIGACWGAVGMRRKSVI</sequence>
<dbReference type="NCBIfam" id="TIGR02595">
    <property type="entry name" value="PEP_CTERM"/>
    <property type="match status" value="1"/>
</dbReference>
<evidence type="ECO:0000256" key="3">
    <source>
        <dbReference type="ARBA" id="ARBA00022801"/>
    </source>
</evidence>
<keyword evidence="2" id="KW-0479">Metal-binding</keyword>
<evidence type="ECO:0000256" key="4">
    <source>
        <dbReference type="ARBA" id="ARBA00022833"/>
    </source>
</evidence>
<dbReference type="GO" id="GO:0008270">
    <property type="term" value="F:zinc ion binding"/>
    <property type="evidence" value="ECO:0007669"/>
    <property type="project" value="InterPro"/>
</dbReference>
<keyword evidence="8" id="KW-1185">Reference proteome</keyword>
<evidence type="ECO:0000256" key="5">
    <source>
        <dbReference type="SAM" id="SignalP"/>
    </source>
</evidence>
<dbReference type="InterPro" id="IPR001818">
    <property type="entry name" value="Pept_M10_metallopeptidase"/>
</dbReference>
<keyword evidence="4" id="KW-0862">Zinc</keyword>
<accession>A0A518KCI0</accession>
<reference evidence="7 8" key="1">
    <citation type="submission" date="2019-02" db="EMBL/GenBank/DDBJ databases">
        <title>Deep-cultivation of Planctomycetes and their phenomic and genomic characterization uncovers novel biology.</title>
        <authorList>
            <person name="Wiegand S."/>
            <person name="Jogler M."/>
            <person name="Boedeker C."/>
            <person name="Pinto D."/>
            <person name="Vollmers J."/>
            <person name="Rivas-Marin E."/>
            <person name="Kohn T."/>
            <person name="Peeters S.H."/>
            <person name="Heuer A."/>
            <person name="Rast P."/>
            <person name="Oberbeckmann S."/>
            <person name="Bunk B."/>
            <person name="Jeske O."/>
            <person name="Meyerdierks A."/>
            <person name="Storesund J.E."/>
            <person name="Kallscheuer N."/>
            <person name="Luecker S."/>
            <person name="Lage O.M."/>
            <person name="Pohl T."/>
            <person name="Merkel B.J."/>
            <person name="Hornburger P."/>
            <person name="Mueller R.-W."/>
            <person name="Bruemmer F."/>
            <person name="Labrenz M."/>
            <person name="Spormann A.M."/>
            <person name="Op den Camp H."/>
            <person name="Overmann J."/>
            <person name="Amann R."/>
            <person name="Jetten M.S.M."/>
            <person name="Mascher T."/>
            <person name="Medema M.H."/>
            <person name="Devos D.P."/>
            <person name="Kaster A.-K."/>
            <person name="Ovreas L."/>
            <person name="Rohde M."/>
            <person name="Galperin M.Y."/>
            <person name="Jogler C."/>
        </authorList>
    </citation>
    <scope>NUCLEOTIDE SEQUENCE [LARGE SCALE GENOMIC DNA]</scope>
    <source>
        <strain evidence="7 8">Spa11</strain>
    </source>
</reference>
<feature type="signal peptide" evidence="5">
    <location>
        <begin position="1"/>
        <end position="26"/>
    </location>
</feature>
<dbReference type="Gene3D" id="3.40.390.10">
    <property type="entry name" value="Collagenase (Catalytic Domain)"/>
    <property type="match status" value="1"/>
</dbReference>
<keyword evidence="3" id="KW-0378">Hydrolase</keyword>
<dbReference type="RefSeq" id="WP_145114834.1">
    <property type="nucleotide sequence ID" value="NZ_CP036349.1"/>
</dbReference>
<feature type="domain" description="Peptidase M10 metallopeptidase" evidence="6">
    <location>
        <begin position="184"/>
        <end position="234"/>
    </location>
</feature>
<dbReference type="EMBL" id="CP036349">
    <property type="protein sequence ID" value="QDV75501.1"/>
    <property type="molecule type" value="Genomic_DNA"/>
</dbReference>
<dbReference type="KEGG" id="bmei:Spa11_37190"/>
<dbReference type="Proteomes" id="UP000316426">
    <property type="component" value="Chromosome"/>
</dbReference>
<evidence type="ECO:0000313" key="8">
    <source>
        <dbReference type="Proteomes" id="UP000316426"/>
    </source>
</evidence>
<dbReference type="InterPro" id="IPR024079">
    <property type="entry name" value="MetalloPept_cat_dom_sf"/>
</dbReference>
<feature type="chain" id="PRO_5022164930" description="Peptidase M10 metallopeptidase domain-containing protein" evidence="5">
    <location>
        <begin position="27"/>
        <end position="387"/>
    </location>
</feature>
<protein>
    <recommendedName>
        <fullName evidence="6">Peptidase M10 metallopeptidase domain-containing protein</fullName>
    </recommendedName>
</protein>
<dbReference type="AlphaFoldDB" id="A0A518KCI0"/>
<proteinExistence type="predicted"/>
<keyword evidence="1" id="KW-0645">Protease</keyword>
<dbReference type="GO" id="GO:0004222">
    <property type="term" value="F:metalloendopeptidase activity"/>
    <property type="evidence" value="ECO:0007669"/>
    <property type="project" value="InterPro"/>
</dbReference>
<organism evidence="7 8">
    <name type="scientific">Botrimarina mediterranea</name>
    <dbReference type="NCBI Taxonomy" id="2528022"/>
    <lineage>
        <taxon>Bacteria</taxon>
        <taxon>Pseudomonadati</taxon>
        <taxon>Planctomycetota</taxon>
        <taxon>Planctomycetia</taxon>
        <taxon>Pirellulales</taxon>
        <taxon>Lacipirellulaceae</taxon>
        <taxon>Botrimarina</taxon>
    </lineage>
</organism>
<evidence type="ECO:0000259" key="6">
    <source>
        <dbReference type="Pfam" id="PF00413"/>
    </source>
</evidence>
<dbReference type="InterPro" id="IPR013424">
    <property type="entry name" value="Ice-binding_C"/>
</dbReference>
<dbReference type="GO" id="GO:0031012">
    <property type="term" value="C:extracellular matrix"/>
    <property type="evidence" value="ECO:0007669"/>
    <property type="project" value="InterPro"/>
</dbReference>
<dbReference type="Pfam" id="PF00413">
    <property type="entry name" value="Peptidase_M10"/>
    <property type="match status" value="1"/>
</dbReference>
<gene>
    <name evidence="7" type="ORF">Spa11_37190</name>
</gene>
<dbReference type="SUPFAM" id="SSF55486">
    <property type="entry name" value="Metalloproteases ('zincins'), catalytic domain"/>
    <property type="match status" value="1"/>
</dbReference>